<evidence type="ECO:0000313" key="3">
    <source>
        <dbReference type="EMBL" id="AOR36465.1"/>
    </source>
</evidence>
<dbReference type="Gene3D" id="2.120.10.30">
    <property type="entry name" value="TolB, C-terminal domain"/>
    <property type="match status" value="3"/>
</dbReference>
<dbReference type="Proteomes" id="UP000094960">
    <property type="component" value="Chromosome"/>
</dbReference>
<dbReference type="InterPro" id="IPR011059">
    <property type="entry name" value="Metal-dep_hydrolase_composite"/>
</dbReference>
<dbReference type="EMBL" id="CP017248">
    <property type="protein sequence ID" value="AOR36465.1"/>
    <property type="molecule type" value="Genomic_DNA"/>
</dbReference>
<organism evidence="3 4">
    <name type="scientific">Streptomyces fodineus</name>
    <dbReference type="NCBI Taxonomy" id="1904616"/>
    <lineage>
        <taxon>Bacteria</taxon>
        <taxon>Bacillati</taxon>
        <taxon>Actinomycetota</taxon>
        <taxon>Actinomycetes</taxon>
        <taxon>Kitasatosporales</taxon>
        <taxon>Streptomycetaceae</taxon>
        <taxon>Streptomyces</taxon>
    </lineage>
</organism>
<accession>A0A1D7YLK5</accession>
<evidence type="ECO:0000259" key="2">
    <source>
        <dbReference type="Pfam" id="PF01979"/>
    </source>
</evidence>
<sequence>MDFGIVDRRGFLGTAAAGLVTAAVSSRATAAEGAPDGPGARAASGERYLTYTRMTGGSVTGRSGGALIAEVQGALWRVPREGGTAVQMTGWELEATRPALSPDGETLAVCAYRGGGFHLWTLRPDGSGLRQVTDGPWDDRGVAWSPDGTRLAFSSERGGDATAGTSYGLWVLDLADGRLRQLTGGDFEDFDPAWSADGRSLVCVRAAHTPGGGNDGGLSLVRVPVAGGPADVLRTVSAGRLLCPSVSPSGRIAHIQLTGAGTPGSPAAAARLMVDGELVTADEDLAAAPPSWLSEDELLYVGDGRIRVRSLGGSSVREVPFTARMPVPGPSRPPRRRPLAPKAPVPVRGLHRPALSPDGRTVAFVALNALWLMPVGGTARKLLQAADVHLLQMPAWAPDGRSLLYCTDQDGLVAVRRHHLDSGADEPLTASGRLNPALSPDGTRLACQDVTGNLLLRTLATGAEQQLARPLATDGPPGAPTWSPDGRYVAFCDRNRLNQRFREGYNLIRVIDTRTGGERRHLPAEHQSLSDRVASGPVWSPDGRWMALVAESALWLLPVAADGTPAGPARRLTDEPADHPSWSADSGTLLYLSDGRLRRLFLTAARTHTLPLRLSAGRGAGDSPEPLRIHAGQLWDATGAPPRHDVDILVTGSRITAVEPHRARRPGHRTLDASDRTVLPGLFDSHTHPYPATYGARQSLTTLAYGITTTFCLGSPLYDAVRLREAAGSGDLLGPRQLACAELIDGSRTAYSMGRAHRTRDGVRRTLRRAGALEVDFVKTYVRAAGEVMAEAAEAAHALGVPSGSHLCSPGRSAGQNLTTHLQATQRLEFGHATTPLGRIGEDLVQQYADGSFALIITPFSAQILLAADPRLAGDPRVTSLMPPWDVAAVRANAQKAPTDEQQHALATEMADYRRLAAQGARIALGTDAPLVPVGLSLHLALRALHAHGFSPAEALHSATAEPARLFGLDADLGTVEEGKIADLTIVAGDPFADFGTLVDIPVVVREGVPYSQGDLTSAHRAGGSAVHEPPRDMTWLDVAGHFRRGSCCHLGTDGG</sequence>
<dbReference type="InterPro" id="IPR011042">
    <property type="entry name" value="6-blade_b-propeller_TolB-like"/>
</dbReference>
<dbReference type="PANTHER" id="PTHR43135">
    <property type="entry name" value="ALPHA-D-RIBOSE 1-METHYLPHOSPHONATE 5-TRIPHOSPHATE DIPHOSPHATASE"/>
    <property type="match status" value="1"/>
</dbReference>
<feature type="domain" description="Amidohydrolase-related" evidence="2">
    <location>
        <begin position="677"/>
        <end position="995"/>
    </location>
</feature>
<feature type="region of interest" description="Disordered" evidence="1">
    <location>
        <begin position="322"/>
        <end position="345"/>
    </location>
</feature>
<dbReference type="InterPro" id="IPR051781">
    <property type="entry name" value="Metallo-dep_Hydrolase"/>
</dbReference>
<dbReference type="InterPro" id="IPR011659">
    <property type="entry name" value="WD40"/>
</dbReference>
<dbReference type="Pfam" id="PF07676">
    <property type="entry name" value="PD40"/>
    <property type="match status" value="7"/>
</dbReference>
<dbReference type="Gene3D" id="2.30.40.10">
    <property type="entry name" value="Urease, subunit C, domain 1"/>
    <property type="match status" value="2"/>
</dbReference>
<dbReference type="SUPFAM" id="SSF51338">
    <property type="entry name" value="Composite domain of metallo-dependent hydrolases"/>
    <property type="match status" value="1"/>
</dbReference>
<dbReference type="SUPFAM" id="SSF82171">
    <property type="entry name" value="DPP6 N-terminal domain-like"/>
    <property type="match status" value="1"/>
</dbReference>
<keyword evidence="4" id="KW-1185">Reference proteome</keyword>
<dbReference type="InterPro" id="IPR032466">
    <property type="entry name" value="Metal_Hydrolase"/>
</dbReference>
<gene>
    <name evidence="3" type="ORF">BFF78_40235</name>
</gene>
<dbReference type="KEGG" id="spun:BFF78_40235"/>
<reference evidence="4" key="1">
    <citation type="submission" date="2016-09" db="EMBL/GenBank/DDBJ databases">
        <title>Streptomyces puniciscabiei strain:TW1S1 Genome sequencing and assembly.</title>
        <authorList>
            <person name="Kim M.-K."/>
            <person name="Kim S.B."/>
        </authorList>
    </citation>
    <scope>NUCLEOTIDE SEQUENCE [LARGE SCALE GENOMIC DNA]</scope>
    <source>
        <strain evidence="4">TW1S1</strain>
    </source>
</reference>
<dbReference type="PROSITE" id="PS51318">
    <property type="entry name" value="TAT"/>
    <property type="match status" value="1"/>
</dbReference>
<dbReference type="GO" id="GO:0016810">
    <property type="term" value="F:hydrolase activity, acting on carbon-nitrogen (but not peptide) bonds"/>
    <property type="evidence" value="ECO:0007669"/>
    <property type="project" value="InterPro"/>
</dbReference>
<dbReference type="PANTHER" id="PTHR43135:SF3">
    <property type="entry name" value="ALPHA-D-RIBOSE 1-METHYLPHOSPHONATE 5-TRIPHOSPHATE DIPHOSPHATASE"/>
    <property type="match status" value="1"/>
</dbReference>
<dbReference type="Gene3D" id="1.20.58.520">
    <property type="entry name" value="Amidohydrolase"/>
    <property type="match status" value="1"/>
</dbReference>
<dbReference type="InterPro" id="IPR006680">
    <property type="entry name" value="Amidohydro-rel"/>
</dbReference>
<dbReference type="Gene3D" id="3.30.110.90">
    <property type="entry name" value="Amidohydrolase"/>
    <property type="match status" value="1"/>
</dbReference>
<dbReference type="RefSeq" id="WP_069782975.1">
    <property type="nucleotide sequence ID" value="NZ_CP017248.1"/>
</dbReference>
<keyword evidence="3" id="KW-0378">Hydrolase</keyword>
<evidence type="ECO:0000256" key="1">
    <source>
        <dbReference type="SAM" id="MobiDB-lite"/>
    </source>
</evidence>
<dbReference type="Pfam" id="PF01979">
    <property type="entry name" value="Amidohydro_1"/>
    <property type="match status" value="1"/>
</dbReference>
<dbReference type="SUPFAM" id="SSF51556">
    <property type="entry name" value="Metallo-dependent hydrolases"/>
    <property type="match status" value="1"/>
</dbReference>
<evidence type="ECO:0000313" key="4">
    <source>
        <dbReference type="Proteomes" id="UP000094960"/>
    </source>
</evidence>
<dbReference type="Gene3D" id="3.20.20.140">
    <property type="entry name" value="Metal-dependent hydrolases"/>
    <property type="match status" value="1"/>
</dbReference>
<dbReference type="SUPFAM" id="SSF69304">
    <property type="entry name" value="Tricorn protease N-terminal domain"/>
    <property type="match status" value="1"/>
</dbReference>
<proteinExistence type="predicted"/>
<dbReference type="AlphaFoldDB" id="A0A1D7YLK5"/>
<dbReference type="InterPro" id="IPR006311">
    <property type="entry name" value="TAT_signal"/>
</dbReference>
<name>A0A1D7YLK5_9ACTN</name>
<protein>
    <submittedName>
        <fullName evidence="3">Amidohydrolase</fullName>
    </submittedName>
</protein>